<dbReference type="SMART" id="SM00388">
    <property type="entry name" value="HisKA"/>
    <property type="match status" value="1"/>
</dbReference>
<dbReference type="Gene3D" id="1.10.287.130">
    <property type="match status" value="1"/>
</dbReference>
<dbReference type="InterPro" id="IPR029016">
    <property type="entry name" value="GAF-like_dom_sf"/>
</dbReference>
<keyword evidence="5" id="KW-0808">Transferase</keyword>
<dbReference type="PRINTS" id="PR00344">
    <property type="entry name" value="BCTRLSENSOR"/>
</dbReference>
<protein>
    <recommendedName>
        <fullName evidence="2">histidine kinase</fullName>
        <ecNumber evidence="2">2.7.13.3</ecNumber>
    </recommendedName>
</protein>
<dbReference type="InterPro" id="IPR003594">
    <property type="entry name" value="HATPase_dom"/>
</dbReference>
<dbReference type="SUPFAM" id="SSF55781">
    <property type="entry name" value="GAF domain-like"/>
    <property type="match status" value="1"/>
</dbReference>
<evidence type="ECO:0000256" key="1">
    <source>
        <dbReference type="ARBA" id="ARBA00000085"/>
    </source>
</evidence>
<name>A0A926GG89_9RHOB</name>
<evidence type="ECO:0000256" key="3">
    <source>
        <dbReference type="ARBA" id="ARBA00022553"/>
    </source>
</evidence>
<dbReference type="SUPFAM" id="SSF55874">
    <property type="entry name" value="ATPase domain of HSP90 chaperone/DNA topoisomerase II/histidine kinase"/>
    <property type="match status" value="1"/>
</dbReference>
<dbReference type="PANTHER" id="PTHR43547:SF2">
    <property type="entry name" value="HYBRID SIGNAL TRANSDUCTION HISTIDINE KINASE C"/>
    <property type="match status" value="1"/>
</dbReference>
<dbReference type="Pfam" id="PF02518">
    <property type="entry name" value="HATPase_c"/>
    <property type="match status" value="1"/>
</dbReference>
<dbReference type="InterPro" id="IPR036097">
    <property type="entry name" value="HisK_dim/P_sf"/>
</dbReference>
<dbReference type="EC" id="2.7.13.3" evidence="2"/>
<dbReference type="InterPro" id="IPR004358">
    <property type="entry name" value="Sig_transdc_His_kin-like_C"/>
</dbReference>
<dbReference type="SUPFAM" id="SSF47384">
    <property type="entry name" value="Homodimeric domain of signal transducing histidine kinase"/>
    <property type="match status" value="1"/>
</dbReference>
<keyword evidence="6" id="KW-1185">Reference proteome</keyword>
<dbReference type="InterPro" id="IPR005467">
    <property type="entry name" value="His_kinase_dom"/>
</dbReference>
<dbReference type="EMBL" id="JACOQL010000004">
    <property type="protein sequence ID" value="MBC9247727.1"/>
    <property type="molecule type" value="Genomic_DNA"/>
</dbReference>
<gene>
    <name evidence="5" type="ORF">H4P12_13670</name>
</gene>
<proteinExistence type="predicted"/>
<dbReference type="GO" id="GO:0000155">
    <property type="term" value="F:phosphorelay sensor kinase activity"/>
    <property type="evidence" value="ECO:0007669"/>
    <property type="project" value="InterPro"/>
</dbReference>
<comment type="catalytic activity">
    <reaction evidence="1">
        <text>ATP + protein L-histidine = ADP + protein N-phospho-L-histidine.</text>
        <dbReference type="EC" id="2.7.13.3"/>
    </reaction>
</comment>
<evidence type="ECO:0000313" key="5">
    <source>
        <dbReference type="EMBL" id="MBC9247727.1"/>
    </source>
</evidence>
<dbReference type="Gene3D" id="3.30.565.10">
    <property type="entry name" value="Histidine kinase-like ATPase, C-terminal domain"/>
    <property type="match status" value="1"/>
</dbReference>
<accession>A0A926GG89</accession>
<keyword evidence="3" id="KW-0597">Phosphoprotein</keyword>
<sequence length="393" mass="43456">MNISADEFDRDIRAIQAIPQIPTILDICGRVSGLRYAVVARVTADRWINCASSDRMGFGLTPGQELDVSTTLCEQVRSNGQMIAINDVMHDALYRAHQTPALYGFRSYISVPITRKDGRFFGTLCAIDTEPRQVDSEEVIGTFRMFANMISDQLDLAEELQHRQDALVTARDTARLREEFIAVVGHDLRNPLASLSAGLRMIGQKPHDDEAAVLLTEMGRSVDRMTSIVANLMDFARGRLGAGISARIEYDADLKLVIETVLAEVEVAEGKQVHHQINLPDKVPCDPQRMGQLVSNLLMNAFTHGQQDQPVTLSARIERGNLKIAVANKGTPIAPQVLPYLFQPFYRRTSAPQESGLGLGLYIASEIAKSHRGRLRVSSNAERTEFTLTMPVG</sequence>
<dbReference type="RefSeq" id="WP_187794232.1">
    <property type="nucleotide sequence ID" value="NZ_JACOQL010000004.1"/>
</dbReference>
<dbReference type="PROSITE" id="PS50109">
    <property type="entry name" value="HIS_KIN"/>
    <property type="match status" value="1"/>
</dbReference>
<dbReference type="InterPro" id="IPR003661">
    <property type="entry name" value="HisK_dim/P_dom"/>
</dbReference>
<keyword evidence="5" id="KW-0418">Kinase</keyword>
<dbReference type="InterPro" id="IPR003018">
    <property type="entry name" value="GAF"/>
</dbReference>
<feature type="domain" description="Histidine kinase" evidence="4">
    <location>
        <begin position="183"/>
        <end position="393"/>
    </location>
</feature>
<dbReference type="SMART" id="SM00065">
    <property type="entry name" value="GAF"/>
    <property type="match status" value="1"/>
</dbReference>
<comment type="caution">
    <text evidence="5">The sequence shown here is derived from an EMBL/GenBank/DDBJ whole genome shotgun (WGS) entry which is preliminary data.</text>
</comment>
<dbReference type="CDD" id="cd00082">
    <property type="entry name" value="HisKA"/>
    <property type="match status" value="1"/>
</dbReference>
<evidence type="ECO:0000259" key="4">
    <source>
        <dbReference type="PROSITE" id="PS50109"/>
    </source>
</evidence>
<dbReference type="SMART" id="SM00387">
    <property type="entry name" value="HATPase_c"/>
    <property type="match status" value="1"/>
</dbReference>
<dbReference type="CDD" id="cd00075">
    <property type="entry name" value="HATPase"/>
    <property type="match status" value="1"/>
</dbReference>
<organism evidence="5 6">
    <name type="scientific">Paracoccus amoyensis</name>
    <dbReference type="NCBI Taxonomy" id="2760093"/>
    <lineage>
        <taxon>Bacteria</taxon>
        <taxon>Pseudomonadati</taxon>
        <taxon>Pseudomonadota</taxon>
        <taxon>Alphaproteobacteria</taxon>
        <taxon>Rhodobacterales</taxon>
        <taxon>Paracoccaceae</taxon>
        <taxon>Paracoccus</taxon>
    </lineage>
</organism>
<dbReference type="AlphaFoldDB" id="A0A926GG89"/>
<dbReference type="PANTHER" id="PTHR43547">
    <property type="entry name" value="TWO-COMPONENT HISTIDINE KINASE"/>
    <property type="match status" value="1"/>
</dbReference>
<dbReference type="Proteomes" id="UP000608594">
    <property type="component" value="Unassembled WGS sequence"/>
</dbReference>
<dbReference type="Gene3D" id="3.30.450.40">
    <property type="match status" value="1"/>
</dbReference>
<dbReference type="Pfam" id="PF01590">
    <property type="entry name" value="GAF"/>
    <property type="match status" value="1"/>
</dbReference>
<evidence type="ECO:0000256" key="2">
    <source>
        <dbReference type="ARBA" id="ARBA00012438"/>
    </source>
</evidence>
<reference evidence="5" key="1">
    <citation type="submission" date="2020-08" db="EMBL/GenBank/DDBJ databases">
        <title>Paracoccus amoyensis sp. nov., isolated from the surface seawater at coast of Xiamen, Fujian.</title>
        <authorList>
            <person name="Lyu L."/>
        </authorList>
    </citation>
    <scope>NUCLEOTIDE SEQUENCE</scope>
    <source>
        <strain evidence="5">11-3</strain>
    </source>
</reference>
<dbReference type="Pfam" id="PF00512">
    <property type="entry name" value="HisKA"/>
    <property type="match status" value="1"/>
</dbReference>
<evidence type="ECO:0000313" key="6">
    <source>
        <dbReference type="Proteomes" id="UP000608594"/>
    </source>
</evidence>
<dbReference type="InterPro" id="IPR036890">
    <property type="entry name" value="HATPase_C_sf"/>
</dbReference>